<name>A0ABQ5E600_9ASTR</name>
<accession>A0ABQ5E600</accession>
<reference evidence="1" key="2">
    <citation type="submission" date="2022-01" db="EMBL/GenBank/DDBJ databases">
        <authorList>
            <person name="Yamashiro T."/>
            <person name="Shiraishi A."/>
            <person name="Satake H."/>
            <person name="Nakayama K."/>
        </authorList>
    </citation>
    <scope>NUCLEOTIDE SEQUENCE</scope>
</reference>
<protein>
    <submittedName>
        <fullName evidence="1">Uncharacterized protein</fullName>
    </submittedName>
</protein>
<evidence type="ECO:0000313" key="2">
    <source>
        <dbReference type="Proteomes" id="UP001151760"/>
    </source>
</evidence>
<proteinExistence type="predicted"/>
<keyword evidence="2" id="KW-1185">Reference proteome</keyword>
<sequence length="166" mass="17880">MTSPQVSQLCSKPRFLRGAEVGVCSFCRMNYMLRNMSLSSATSDETAGGGRGREEFDLRNFNNQVIHVSIDRGVLSDQPIRVAPLRGGNSGGKAEAISDVFWLAVRRTTIASLIVTLGAVCFEQIAPCPRILSLKNGWIASLAVLQLGKFSGGGGDVYPRCRRDAG</sequence>
<dbReference type="Proteomes" id="UP001151760">
    <property type="component" value="Unassembled WGS sequence"/>
</dbReference>
<comment type="caution">
    <text evidence="1">The sequence shown here is derived from an EMBL/GenBank/DDBJ whole genome shotgun (WGS) entry which is preliminary data.</text>
</comment>
<reference evidence="1" key="1">
    <citation type="journal article" date="2022" name="Int. J. Mol. Sci.">
        <title>Draft Genome of Tanacetum Coccineum: Genomic Comparison of Closely Related Tanacetum-Family Plants.</title>
        <authorList>
            <person name="Yamashiro T."/>
            <person name="Shiraishi A."/>
            <person name="Nakayama K."/>
            <person name="Satake H."/>
        </authorList>
    </citation>
    <scope>NUCLEOTIDE SEQUENCE</scope>
</reference>
<dbReference type="EMBL" id="BQNB010015972">
    <property type="protein sequence ID" value="GJT46285.1"/>
    <property type="molecule type" value="Genomic_DNA"/>
</dbReference>
<gene>
    <name evidence="1" type="ORF">Tco_0955000</name>
</gene>
<evidence type="ECO:0000313" key="1">
    <source>
        <dbReference type="EMBL" id="GJT46285.1"/>
    </source>
</evidence>
<organism evidence="1 2">
    <name type="scientific">Tanacetum coccineum</name>
    <dbReference type="NCBI Taxonomy" id="301880"/>
    <lineage>
        <taxon>Eukaryota</taxon>
        <taxon>Viridiplantae</taxon>
        <taxon>Streptophyta</taxon>
        <taxon>Embryophyta</taxon>
        <taxon>Tracheophyta</taxon>
        <taxon>Spermatophyta</taxon>
        <taxon>Magnoliopsida</taxon>
        <taxon>eudicotyledons</taxon>
        <taxon>Gunneridae</taxon>
        <taxon>Pentapetalae</taxon>
        <taxon>asterids</taxon>
        <taxon>campanulids</taxon>
        <taxon>Asterales</taxon>
        <taxon>Asteraceae</taxon>
        <taxon>Asteroideae</taxon>
        <taxon>Anthemideae</taxon>
        <taxon>Anthemidinae</taxon>
        <taxon>Tanacetum</taxon>
    </lineage>
</organism>